<gene>
    <name evidence="1" type="ORF">CSKR_100611</name>
</gene>
<evidence type="ECO:0000313" key="2">
    <source>
        <dbReference type="Proteomes" id="UP000286415"/>
    </source>
</evidence>
<dbReference type="Proteomes" id="UP000286415">
    <property type="component" value="Unassembled WGS sequence"/>
</dbReference>
<accession>A0A419PFU3</accession>
<proteinExistence type="predicted"/>
<comment type="caution">
    <text evidence="1">The sequence shown here is derived from an EMBL/GenBank/DDBJ whole genome shotgun (WGS) entry which is preliminary data.</text>
</comment>
<dbReference type="EMBL" id="NIRI02000042">
    <property type="protein sequence ID" value="KAG5449303.1"/>
    <property type="molecule type" value="Genomic_DNA"/>
</dbReference>
<name>A0A419PFU3_CLOSI</name>
<keyword evidence="2" id="KW-1185">Reference proteome</keyword>
<dbReference type="AlphaFoldDB" id="A0A419PFU3"/>
<protein>
    <submittedName>
        <fullName evidence="1">Uncharacterized protein</fullName>
    </submittedName>
</protein>
<reference evidence="1 2" key="2">
    <citation type="journal article" date="2021" name="Genomics">
        <title>High-quality reference genome for Clonorchis sinensis.</title>
        <authorList>
            <person name="Young N.D."/>
            <person name="Stroehlein A.J."/>
            <person name="Kinkar L."/>
            <person name="Wang T."/>
            <person name="Sohn W.M."/>
            <person name="Chang B.C.H."/>
            <person name="Kaur P."/>
            <person name="Weisz D."/>
            <person name="Dudchenko O."/>
            <person name="Aiden E.L."/>
            <person name="Korhonen P.K."/>
            <person name="Gasser R.B."/>
        </authorList>
    </citation>
    <scope>NUCLEOTIDE SEQUENCE [LARGE SCALE GENOMIC DNA]</scope>
    <source>
        <strain evidence="1">Cs-k2</strain>
    </source>
</reference>
<sequence length="167" mass="19268">MCRTRPPHVSLVTIFELSRYMYRRNSLLIRLLKTLRQPMTGFALLGAQRPISKAMSHSRCPTAMPPEGRKRAGILPDCPSLDRGSREAEVGFEPRTLRSTQLTTHKVAEDSSTAHDWFRPSWGSSVWRRPQVSVTLRFYFNPICKKLAKYTNLQTNLAFRKTHLEPR</sequence>
<evidence type="ECO:0000313" key="1">
    <source>
        <dbReference type="EMBL" id="KAG5449303.1"/>
    </source>
</evidence>
<dbReference type="InParanoid" id="A0A419PFU3"/>
<dbReference type="OrthoDB" id="10514748at2759"/>
<organism evidence="1 2">
    <name type="scientific">Clonorchis sinensis</name>
    <name type="common">Chinese liver fluke</name>
    <dbReference type="NCBI Taxonomy" id="79923"/>
    <lineage>
        <taxon>Eukaryota</taxon>
        <taxon>Metazoa</taxon>
        <taxon>Spiralia</taxon>
        <taxon>Lophotrochozoa</taxon>
        <taxon>Platyhelminthes</taxon>
        <taxon>Trematoda</taxon>
        <taxon>Digenea</taxon>
        <taxon>Opisthorchiida</taxon>
        <taxon>Opisthorchiata</taxon>
        <taxon>Opisthorchiidae</taxon>
        <taxon>Clonorchis</taxon>
    </lineage>
</organism>
<reference evidence="1 2" key="1">
    <citation type="journal article" date="2018" name="Biotechnol. Adv.">
        <title>Improved genomic resources and new bioinformatic workflow for the carcinogenic parasite Clonorchis sinensis: Biotechnological implications.</title>
        <authorList>
            <person name="Wang D."/>
            <person name="Korhonen P.K."/>
            <person name="Gasser R.B."/>
            <person name="Young N.D."/>
        </authorList>
    </citation>
    <scope>NUCLEOTIDE SEQUENCE [LARGE SCALE GENOMIC DNA]</scope>
    <source>
        <strain evidence="1">Cs-k2</strain>
    </source>
</reference>